<dbReference type="InterPro" id="IPR052907">
    <property type="entry name" value="Beta-lactamase/esterase"/>
</dbReference>
<dbReference type="InterPro" id="IPR012338">
    <property type="entry name" value="Beta-lactam/transpept-like"/>
</dbReference>
<dbReference type="Gene3D" id="3.40.710.10">
    <property type="entry name" value="DD-peptidase/beta-lactamase superfamily"/>
    <property type="match status" value="1"/>
</dbReference>
<dbReference type="InterPro" id="IPR001466">
    <property type="entry name" value="Beta-lactam-related"/>
</dbReference>
<organism evidence="3 4">
    <name type="scientific">Schaalia radingae</name>
    <dbReference type="NCBI Taxonomy" id="131110"/>
    <lineage>
        <taxon>Bacteria</taxon>
        <taxon>Bacillati</taxon>
        <taxon>Actinomycetota</taxon>
        <taxon>Actinomycetes</taxon>
        <taxon>Actinomycetales</taxon>
        <taxon>Actinomycetaceae</taxon>
        <taxon>Schaalia</taxon>
    </lineage>
</organism>
<reference evidence="3 4" key="1">
    <citation type="submission" date="2016-10" db="EMBL/GenBank/DDBJ databases">
        <authorList>
            <person name="Varghese N."/>
            <person name="Submissions S."/>
        </authorList>
    </citation>
    <scope>NUCLEOTIDE SEQUENCE [LARGE SCALE GENOMIC DNA]</scope>
    <source>
        <strain evidence="3 4">DSM 9169</strain>
    </source>
</reference>
<sequence>MNTEMNSRTDAAARDIDADEPRRAGEVHGWVDERFESVKTLFARMLQRDPTYSAQVCAYVNGDKIVDLWGGGLMDGQTVTGFFSATKGASALTLARLVDSGDLDLEQRVAYYWPEFAACGKDQITVSQMLSHQAGLLGEESMRLMDVPYDSRGMAAKLAAMSPLWRPGTAFGYHGRTIGPLMEELFRRVAGEDLQTHYEREVRAPRDIDFYIGFPESEDDRYEPILPSLPFEKALAERDKRGERVPGTAALSDDPGAGPVSADELAAAVGQCELGDSLGALSALGGGVIEPDNTPTPNHRHIRAAGVASTGGVGSARGLARLYAAAVTGLNDCSASRIDEGNPRHDLSEPFLTPDTVKLMGTQQVFGMDRVLQNVMCFARVFQKPNGMFPFGSYQAIGHDGAGGALGFADPFYGLAFGYNVRRMNEPGGLDPKSVLLSACIRDILGGGR</sequence>
<dbReference type="SUPFAM" id="SSF56601">
    <property type="entry name" value="beta-lactamase/transpeptidase-like"/>
    <property type="match status" value="1"/>
</dbReference>
<feature type="region of interest" description="Disordered" evidence="1">
    <location>
        <begin position="1"/>
        <end position="20"/>
    </location>
</feature>
<dbReference type="RefSeq" id="WP_092648788.1">
    <property type="nucleotide sequence ID" value="NZ_LT629792.1"/>
</dbReference>
<evidence type="ECO:0000313" key="3">
    <source>
        <dbReference type="EMBL" id="SDU01587.1"/>
    </source>
</evidence>
<dbReference type="EMBL" id="LT629792">
    <property type="protein sequence ID" value="SDU01587.1"/>
    <property type="molecule type" value="Genomic_DNA"/>
</dbReference>
<feature type="domain" description="Beta-lactamase-related" evidence="2">
    <location>
        <begin position="42"/>
        <end position="427"/>
    </location>
</feature>
<evidence type="ECO:0000313" key="4">
    <source>
        <dbReference type="Proteomes" id="UP000198976"/>
    </source>
</evidence>
<dbReference type="PANTHER" id="PTHR43319">
    <property type="entry name" value="BETA-LACTAMASE-RELATED"/>
    <property type="match status" value="1"/>
</dbReference>
<dbReference type="Proteomes" id="UP000198976">
    <property type="component" value="Chromosome I"/>
</dbReference>
<name>A0ABY0V9Z8_9ACTO</name>
<accession>A0ABY0V9Z8</accession>
<evidence type="ECO:0000259" key="2">
    <source>
        <dbReference type="Pfam" id="PF00144"/>
    </source>
</evidence>
<evidence type="ECO:0000256" key="1">
    <source>
        <dbReference type="SAM" id="MobiDB-lite"/>
    </source>
</evidence>
<feature type="compositionally biased region" description="Basic and acidic residues" evidence="1">
    <location>
        <begin position="11"/>
        <end position="20"/>
    </location>
</feature>
<dbReference type="PANTHER" id="PTHR43319:SF3">
    <property type="entry name" value="BETA-LACTAMASE-RELATED DOMAIN-CONTAINING PROTEIN"/>
    <property type="match status" value="1"/>
</dbReference>
<gene>
    <name evidence="3" type="ORF">SAMN04489714_1634</name>
</gene>
<dbReference type="Pfam" id="PF00144">
    <property type="entry name" value="Beta-lactamase"/>
    <property type="match status" value="1"/>
</dbReference>
<protein>
    <submittedName>
        <fullName evidence="3">Beta-lactamase</fullName>
    </submittedName>
</protein>
<keyword evidence="4" id="KW-1185">Reference proteome</keyword>
<proteinExistence type="predicted"/>